<evidence type="ECO:0000259" key="1">
    <source>
        <dbReference type="Pfam" id="PF04073"/>
    </source>
</evidence>
<name>A0A5P9CKR0_9VIBR</name>
<dbReference type="InterPro" id="IPR036754">
    <property type="entry name" value="YbaK/aa-tRNA-synt-asso_dom_sf"/>
</dbReference>
<organism evidence="2 3">
    <name type="scientific">Vibrio aquimaris</name>
    <dbReference type="NCBI Taxonomy" id="2587862"/>
    <lineage>
        <taxon>Bacteria</taxon>
        <taxon>Pseudomonadati</taxon>
        <taxon>Pseudomonadota</taxon>
        <taxon>Gammaproteobacteria</taxon>
        <taxon>Vibrionales</taxon>
        <taxon>Vibrionaceae</taxon>
        <taxon>Vibrio</taxon>
    </lineage>
</organism>
<dbReference type="KEGG" id="vaq:FIV01_08845"/>
<gene>
    <name evidence="2" type="ORF">FIV01_08845</name>
</gene>
<dbReference type="Proteomes" id="UP000326936">
    <property type="component" value="Chromosome"/>
</dbReference>
<evidence type="ECO:0000313" key="2">
    <source>
        <dbReference type="EMBL" id="QFT26533.1"/>
    </source>
</evidence>
<proteinExistence type="predicted"/>
<keyword evidence="2" id="KW-0030">Aminoacyl-tRNA synthetase</keyword>
<dbReference type="OrthoDB" id="5524888at2"/>
<evidence type="ECO:0000313" key="3">
    <source>
        <dbReference type="Proteomes" id="UP000326936"/>
    </source>
</evidence>
<keyword evidence="3" id="KW-1185">Reference proteome</keyword>
<dbReference type="SUPFAM" id="SSF55826">
    <property type="entry name" value="YbaK/ProRS associated domain"/>
    <property type="match status" value="1"/>
</dbReference>
<dbReference type="InterPro" id="IPR007214">
    <property type="entry name" value="YbaK/aa-tRNA-synth-assoc-dom"/>
</dbReference>
<protein>
    <submittedName>
        <fullName evidence="2">YbaK / prolyl-tRNA synthetases associated domain protein</fullName>
    </submittedName>
</protein>
<feature type="domain" description="YbaK/aminoacyl-tRNA synthetase-associated" evidence="1">
    <location>
        <begin position="26"/>
        <end position="101"/>
    </location>
</feature>
<sequence>MESTVIYEYIVNKFNKKSLQYREVSHKPEGSCEAISKIRGNIPSQAAKALLMSYKVEGDYLFCLCVVPGDKKLDVKKVAKLVGKKVKMSSIEQVKDKTGCVLRNFFRTLF</sequence>
<dbReference type="GO" id="GO:0002161">
    <property type="term" value="F:aminoacyl-tRNA deacylase activity"/>
    <property type="evidence" value="ECO:0007669"/>
    <property type="project" value="InterPro"/>
</dbReference>
<dbReference type="GO" id="GO:0004812">
    <property type="term" value="F:aminoacyl-tRNA ligase activity"/>
    <property type="evidence" value="ECO:0007669"/>
    <property type="project" value="UniProtKB-KW"/>
</dbReference>
<accession>A0A5P9CKR0</accession>
<keyword evidence="2" id="KW-0436">Ligase</keyword>
<dbReference type="Gene3D" id="3.90.960.10">
    <property type="entry name" value="YbaK/aminoacyl-tRNA synthetase-associated domain"/>
    <property type="match status" value="1"/>
</dbReference>
<reference evidence="2 3" key="1">
    <citation type="submission" date="2019-10" db="EMBL/GenBank/DDBJ databases">
        <title>Complete genome sequence of Vibrio sp. strain THAF100, isolated from non-filtered water from the water column of tank 6 of a marine aquarium containing stony-coral fragments. Water maintained at 26 degree C.</title>
        <authorList>
            <person name="Ruckert C."/>
            <person name="Franco A."/>
            <person name="Kalinowski J."/>
            <person name="Glaeser S."/>
        </authorList>
    </citation>
    <scope>NUCLEOTIDE SEQUENCE [LARGE SCALE GENOMIC DNA]</scope>
    <source>
        <strain evidence="2 3">THAF100</strain>
    </source>
</reference>
<dbReference type="EMBL" id="CP045350">
    <property type="protein sequence ID" value="QFT26533.1"/>
    <property type="molecule type" value="Genomic_DNA"/>
</dbReference>
<dbReference type="Pfam" id="PF04073">
    <property type="entry name" value="tRNA_edit"/>
    <property type="match status" value="1"/>
</dbReference>
<dbReference type="AlphaFoldDB" id="A0A5P9CKR0"/>
<dbReference type="RefSeq" id="WP_152430662.1">
    <property type="nucleotide sequence ID" value="NZ_CBCSDK010000004.1"/>
</dbReference>